<name>A0ABV9U5T4_9ACTN</name>
<accession>A0ABV9U5T4</accession>
<sequence length="84" mass="9349">MPDARAGAPTTTILVWTAAGPVIVYLGLIFLIGLIAWRTHVRGDVERNLRILEILIRVLPWRGGLDQAKAPVRARRARTRKGAR</sequence>
<dbReference type="Proteomes" id="UP001595872">
    <property type="component" value="Unassembled WGS sequence"/>
</dbReference>
<proteinExistence type="predicted"/>
<keyword evidence="1" id="KW-1133">Transmembrane helix</keyword>
<reference evidence="3" key="1">
    <citation type="journal article" date="2019" name="Int. J. Syst. Evol. Microbiol.">
        <title>The Global Catalogue of Microorganisms (GCM) 10K type strain sequencing project: providing services to taxonomists for standard genome sequencing and annotation.</title>
        <authorList>
            <consortium name="The Broad Institute Genomics Platform"/>
            <consortium name="The Broad Institute Genome Sequencing Center for Infectious Disease"/>
            <person name="Wu L."/>
            <person name="Ma J."/>
        </authorList>
    </citation>
    <scope>NUCLEOTIDE SEQUENCE [LARGE SCALE GENOMIC DNA]</scope>
    <source>
        <strain evidence="3">KLKA75</strain>
    </source>
</reference>
<dbReference type="RefSeq" id="WP_378261173.1">
    <property type="nucleotide sequence ID" value="NZ_JBHSIT010000010.1"/>
</dbReference>
<gene>
    <name evidence="2" type="ORF">ACFPCY_31415</name>
</gene>
<evidence type="ECO:0000313" key="2">
    <source>
        <dbReference type="EMBL" id="MFC4911852.1"/>
    </source>
</evidence>
<organism evidence="2 3">
    <name type="scientific">Actinomadura gamaensis</name>
    <dbReference type="NCBI Taxonomy" id="1763541"/>
    <lineage>
        <taxon>Bacteria</taxon>
        <taxon>Bacillati</taxon>
        <taxon>Actinomycetota</taxon>
        <taxon>Actinomycetes</taxon>
        <taxon>Streptosporangiales</taxon>
        <taxon>Thermomonosporaceae</taxon>
        <taxon>Actinomadura</taxon>
    </lineage>
</organism>
<evidence type="ECO:0000256" key="1">
    <source>
        <dbReference type="SAM" id="Phobius"/>
    </source>
</evidence>
<dbReference type="EMBL" id="JBHSIT010000010">
    <property type="protein sequence ID" value="MFC4911852.1"/>
    <property type="molecule type" value="Genomic_DNA"/>
</dbReference>
<protein>
    <submittedName>
        <fullName evidence="2">Uncharacterized protein</fullName>
    </submittedName>
</protein>
<keyword evidence="3" id="KW-1185">Reference proteome</keyword>
<keyword evidence="1" id="KW-0472">Membrane</keyword>
<feature type="transmembrane region" description="Helical" evidence="1">
    <location>
        <begin position="13"/>
        <end position="37"/>
    </location>
</feature>
<comment type="caution">
    <text evidence="2">The sequence shown here is derived from an EMBL/GenBank/DDBJ whole genome shotgun (WGS) entry which is preliminary data.</text>
</comment>
<evidence type="ECO:0000313" key="3">
    <source>
        <dbReference type="Proteomes" id="UP001595872"/>
    </source>
</evidence>
<keyword evidence="1" id="KW-0812">Transmembrane</keyword>